<organism evidence="5 6">
    <name type="scientific">Scopulibacillus cellulosilyticus</name>
    <dbReference type="NCBI Taxonomy" id="2665665"/>
    <lineage>
        <taxon>Bacteria</taxon>
        <taxon>Bacillati</taxon>
        <taxon>Bacillota</taxon>
        <taxon>Bacilli</taxon>
        <taxon>Bacillales</taxon>
        <taxon>Sporolactobacillaceae</taxon>
        <taxon>Scopulibacillus</taxon>
    </lineage>
</organism>
<keyword evidence="3" id="KW-0804">Transcription</keyword>
<dbReference type="SUPFAM" id="SSF51215">
    <property type="entry name" value="Regulatory protein AraC"/>
    <property type="match status" value="1"/>
</dbReference>
<feature type="domain" description="HTH araC/xylS-type" evidence="4">
    <location>
        <begin position="192"/>
        <end position="290"/>
    </location>
</feature>
<dbReference type="PANTHER" id="PTHR43280:SF28">
    <property type="entry name" value="HTH-TYPE TRANSCRIPTIONAL ACTIVATOR RHAS"/>
    <property type="match status" value="1"/>
</dbReference>
<comment type="caution">
    <text evidence="5">The sequence shown here is derived from an EMBL/GenBank/DDBJ whole genome shotgun (WGS) entry which is preliminary data.</text>
</comment>
<gene>
    <name evidence="5" type="ORF">ACFQRG_07145</name>
</gene>
<evidence type="ECO:0000256" key="3">
    <source>
        <dbReference type="ARBA" id="ARBA00023163"/>
    </source>
</evidence>
<sequence length="307" mass="35092">MYLNKYLSGKVALNQYANYIMQNSASFHVHYWGVMPNHYNTQCHKHSFFEACYVVDGEGIYIDDDMTYPLQKDKMFLSRPDILHQIKSKSGLFLLYIGFELIESESNEEWIRIMEKAKHCPKVVLDVKDHTTAALLWKSLLIQAAQPENAFLEDILTNLAYAFILSLLQTFVPSLQSENQGRLPKTSSPLLHQAKLYIRDNLAHPLKLTEVAGYLHISGRHLSRIFVSELGVSYSKFVKKERIQKAATLLKKTDLSINDIAEKTGFATVHYFTRVFTSEIGASPGHFRSLYIDLKTTSYNKSDLSLA</sequence>
<name>A0ABW2PYG1_9BACL</name>
<dbReference type="EMBL" id="JBHTCO010000005">
    <property type="protein sequence ID" value="MFC7392760.1"/>
    <property type="molecule type" value="Genomic_DNA"/>
</dbReference>
<dbReference type="InterPro" id="IPR014710">
    <property type="entry name" value="RmlC-like_jellyroll"/>
</dbReference>
<dbReference type="Proteomes" id="UP001596505">
    <property type="component" value="Unassembled WGS sequence"/>
</dbReference>
<dbReference type="PROSITE" id="PS00041">
    <property type="entry name" value="HTH_ARAC_FAMILY_1"/>
    <property type="match status" value="1"/>
</dbReference>
<proteinExistence type="predicted"/>
<dbReference type="InterPro" id="IPR018062">
    <property type="entry name" value="HTH_AraC-typ_CS"/>
</dbReference>
<dbReference type="InterPro" id="IPR003313">
    <property type="entry name" value="AraC-bd"/>
</dbReference>
<accession>A0ABW2PYG1</accession>
<dbReference type="InterPro" id="IPR009057">
    <property type="entry name" value="Homeodomain-like_sf"/>
</dbReference>
<dbReference type="SUPFAM" id="SSF46689">
    <property type="entry name" value="Homeodomain-like"/>
    <property type="match status" value="2"/>
</dbReference>
<dbReference type="InterPro" id="IPR018060">
    <property type="entry name" value="HTH_AraC"/>
</dbReference>
<dbReference type="PROSITE" id="PS01124">
    <property type="entry name" value="HTH_ARAC_FAMILY_2"/>
    <property type="match status" value="1"/>
</dbReference>
<dbReference type="Gene3D" id="2.60.120.10">
    <property type="entry name" value="Jelly Rolls"/>
    <property type="match status" value="1"/>
</dbReference>
<dbReference type="PANTHER" id="PTHR43280">
    <property type="entry name" value="ARAC-FAMILY TRANSCRIPTIONAL REGULATOR"/>
    <property type="match status" value="1"/>
</dbReference>
<reference evidence="6" key="1">
    <citation type="journal article" date="2019" name="Int. J. Syst. Evol. Microbiol.">
        <title>The Global Catalogue of Microorganisms (GCM) 10K type strain sequencing project: providing services to taxonomists for standard genome sequencing and annotation.</title>
        <authorList>
            <consortium name="The Broad Institute Genomics Platform"/>
            <consortium name="The Broad Institute Genome Sequencing Center for Infectious Disease"/>
            <person name="Wu L."/>
            <person name="Ma J."/>
        </authorList>
    </citation>
    <scope>NUCLEOTIDE SEQUENCE [LARGE SCALE GENOMIC DNA]</scope>
    <source>
        <strain evidence="6">CGMCC 1.16305</strain>
    </source>
</reference>
<dbReference type="Gene3D" id="1.10.10.60">
    <property type="entry name" value="Homeodomain-like"/>
    <property type="match status" value="2"/>
</dbReference>
<evidence type="ECO:0000256" key="2">
    <source>
        <dbReference type="ARBA" id="ARBA00023125"/>
    </source>
</evidence>
<evidence type="ECO:0000259" key="4">
    <source>
        <dbReference type="PROSITE" id="PS01124"/>
    </source>
</evidence>
<evidence type="ECO:0000313" key="5">
    <source>
        <dbReference type="EMBL" id="MFC7392760.1"/>
    </source>
</evidence>
<dbReference type="Pfam" id="PF02311">
    <property type="entry name" value="AraC_binding"/>
    <property type="match status" value="1"/>
</dbReference>
<dbReference type="SMART" id="SM00342">
    <property type="entry name" value="HTH_ARAC"/>
    <property type="match status" value="1"/>
</dbReference>
<evidence type="ECO:0000313" key="6">
    <source>
        <dbReference type="Proteomes" id="UP001596505"/>
    </source>
</evidence>
<dbReference type="InterPro" id="IPR037923">
    <property type="entry name" value="HTH-like"/>
</dbReference>
<keyword evidence="6" id="KW-1185">Reference proteome</keyword>
<evidence type="ECO:0000256" key="1">
    <source>
        <dbReference type="ARBA" id="ARBA00023015"/>
    </source>
</evidence>
<dbReference type="RefSeq" id="WP_380965169.1">
    <property type="nucleotide sequence ID" value="NZ_JBHTCO010000005.1"/>
</dbReference>
<protein>
    <submittedName>
        <fullName evidence="5">AraC family transcriptional regulator</fullName>
    </submittedName>
</protein>
<keyword evidence="1" id="KW-0805">Transcription regulation</keyword>
<keyword evidence="2" id="KW-0238">DNA-binding</keyword>
<dbReference type="Pfam" id="PF12833">
    <property type="entry name" value="HTH_18"/>
    <property type="match status" value="1"/>
</dbReference>